<keyword evidence="25" id="KW-1185">Reference proteome</keyword>
<comment type="similarity">
    <text evidence="3">In the N-terminal section; belongs to the leguminous lectin family.</text>
</comment>
<dbReference type="SMART" id="SM00220">
    <property type="entry name" value="S_TKc"/>
    <property type="match status" value="1"/>
</dbReference>
<evidence type="ECO:0000256" key="8">
    <source>
        <dbReference type="ARBA" id="ARBA00022679"/>
    </source>
</evidence>
<evidence type="ECO:0000256" key="2">
    <source>
        <dbReference type="ARBA" id="ARBA00007606"/>
    </source>
</evidence>
<evidence type="ECO:0000313" key="25">
    <source>
        <dbReference type="Proteomes" id="UP000796880"/>
    </source>
</evidence>
<dbReference type="Gene3D" id="1.10.510.10">
    <property type="entry name" value="Transferase(Phosphotransferase) domain 1"/>
    <property type="match status" value="1"/>
</dbReference>
<keyword evidence="18" id="KW-0325">Glycoprotein</keyword>
<comment type="similarity">
    <text evidence="4">In the C-terminal section; belongs to the protein kinase superfamily. Ser/Thr protein kinase family.</text>
</comment>
<dbReference type="EMBL" id="VOIH02000004">
    <property type="protein sequence ID" value="KAF3449115.1"/>
    <property type="molecule type" value="Genomic_DNA"/>
</dbReference>
<dbReference type="PROSITE" id="PS50011">
    <property type="entry name" value="PROTEIN_KINASE_DOM"/>
    <property type="match status" value="1"/>
</dbReference>
<dbReference type="SUPFAM" id="SSF56112">
    <property type="entry name" value="Protein kinase-like (PK-like)"/>
    <property type="match status" value="1"/>
</dbReference>
<evidence type="ECO:0000256" key="16">
    <source>
        <dbReference type="ARBA" id="ARBA00023136"/>
    </source>
</evidence>
<evidence type="ECO:0000256" key="15">
    <source>
        <dbReference type="ARBA" id="ARBA00022989"/>
    </source>
</evidence>
<keyword evidence="7" id="KW-0723">Serine/threonine-protein kinase</keyword>
<evidence type="ECO:0000256" key="3">
    <source>
        <dbReference type="ARBA" id="ARBA00008536"/>
    </source>
</evidence>
<keyword evidence="6" id="KW-1003">Cell membrane</keyword>
<evidence type="ECO:0000256" key="12">
    <source>
        <dbReference type="ARBA" id="ARBA00022741"/>
    </source>
</evidence>
<dbReference type="Gene3D" id="3.30.200.20">
    <property type="entry name" value="Phosphorylase Kinase, domain 1"/>
    <property type="match status" value="1"/>
</dbReference>
<keyword evidence="8" id="KW-0808">Transferase</keyword>
<feature type="signal peptide" evidence="22">
    <location>
        <begin position="1"/>
        <end position="20"/>
    </location>
</feature>
<comment type="similarity">
    <text evidence="2">Belongs to the leguminous lectin family.</text>
</comment>
<evidence type="ECO:0000256" key="17">
    <source>
        <dbReference type="ARBA" id="ARBA00023170"/>
    </source>
</evidence>
<keyword evidence="12 21" id="KW-0547">Nucleotide-binding</keyword>
<protein>
    <recommendedName>
        <fullName evidence="5">non-specific serine/threonine protein kinase</fullName>
        <ecNumber evidence="5">2.7.11.1</ecNumber>
    </recommendedName>
</protein>
<comment type="subcellular location">
    <subcellularLocation>
        <location evidence="1">Cell membrane</location>
        <topology evidence="1">Single-pass type I membrane protein</topology>
    </subcellularLocation>
</comment>
<dbReference type="PROSITE" id="PS00307">
    <property type="entry name" value="LECTIN_LEGUME_BETA"/>
    <property type="match status" value="1"/>
</dbReference>
<comment type="catalytic activity">
    <reaction evidence="19">
        <text>L-threonyl-[protein] + ATP = O-phospho-L-threonyl-[protein] + ADP + H(+)</text>
        <dbReference type="Rhea" id="RHEA:46608"/>
        <dbReference type="Rhea" id="RHEA-COMP:11060"/>
        <dbReference type="Rhea" id="RHEA-COMP:11605"/>
        <dbReference type="ChEBI" id="CHEBI:15378"/>
        <dbReference type="ChEBI" id="CHEBI:30013"/>
        <dbReference type="ChEBI" id="CHEBI:30616"/>
        <dbReference type="ChEBI" id="CHEBI:61977"/>
        <dbReference type="ChEBI" id="CHEBI:456216"/>
        <dbReference type="EC" id="2.7.11.1"/>
    </reaction>
</comment>
<comment type="caution">
    <text evidence="24">The sequence shown here is derived from an EMBL/GenBank/DDBJ whole genome shotgun (WGS) entry which is preliminary data.</text>
</comment>
<organism evidence="24 25">
    <name type="scientific">Rhamnella rubrinervis</name>
    <dbReference type="NCBI Taxonomy" id="2594499"/>
    <lineage>
        <taxon>Eukaryota</taxon>
        <taxon>Viridiplantae</taxon>
        <taxon>Streptophyta</taxon>
        <taxon>Embryophyta</taxon>
        <taxon>Tracheophyta</taxon>
        <taxon>Spermatophyta</taxon>
        <taxon>Magnoliopsida</taxon>
        <taxon>eudicotyledons</taxon>
        <taxon>Gunneridae</taxon>
        <taxon>Pentapetalae</taxon>
        <taxon>rosids</taxon>
        <taxon>fabids</taxon>
        <taxon>Rosales</taxon>
        <taxon>Rhamnaceae</taxon>
        <taxon>rhamnoid group</taxon>
        <taxon>Rhamneae</taxon>
        <taxon>Rhamnella</taxon>
    </lineage>
</organism>
<dbReference type="InterPro" id="IPR017441">
    <property type="entry name" value="Protein_kinase_ATP_BS"/>
</dbReference>
<dbReference type="AlphaFoldDB" id="A0A8K0HC01"/>
<dbReference type="InterPro" id="IPR050528">
    <property type="entry name" value="L-type_Lectin-RKs"/>
</dbReference>
<dbReference type="FunFam" id="2.60.120.200:FF:000051">
    <property type="entry name" value="L-type lectin-domain containing receptor kinase V.9"/>
    <property type="match status" value="1"/>
</dbReference>
<evidence type="ECO:0000256" key="5">
    <source>
        <dbReference type="ARBA" id="ARBA00012513"/>
    </source>
</evidence>
<keyword evidence="15" id="KW-1133">Transmembrane helix</keyword>
<dbReference type="InterPro" id="IPR008271">
    <property type="entry name" value="Ser/Thr_kinase_AS"/>
</dbReference>
<keyword evidence="14 21" id="KW-0067">ATP-binding</keyword>
<evidence type="ECO:0000256" key="6">
    <source>
        <dbReference type="ARBA" id="ARBA00022475"/>
    </source>
</evidence>
<dbReference type="GO" id="GO:0005886">
    <property type="term" value="C:plasma membrane"/>
    <property type="evidence" value="ECO:0007669"/>
    <property type="project" value="UniProtKB-SubCell"/>
</dbReference>
<evidence type="ECO:0000256" key="10">
    <source>
        <dbReference type="ARBA" id="ARBA00022729"/>
    </source>
</evidence>
<evidence type="ECO:0000256" key="13">
    <source>
        <dbReference type="ARBA" id="ARBA00022777"/>
    </source>
</evidence>
<evidence type="ECO:0000256" key="9">
    <source>
        <dbReference type="ARBA" id="ARBA00022692"/>
    </source>
</evidence>
<dbReference type="FunFam" id="3.30.200.20:FF:000112">
    <property type="entry name" value="Lectin-domain containing receptor kinase A4.3"/>
    <property type="match status" value="1"/>
</dbReference>
<dbReference type="Gene3D" id="2.60.120.200">
    <property type="match status" value="1"/>
</dbReference>
<dbReference type="InterPro" id="IPR011009">
    <property type="entry name" value="Kinase-like_dom_sf"/>
</dbReference>
<evidence type="ECO:0000256" key="4">
    <source>
        <dbReference type="ARBA" id="ARBA00010217"/>
    </source>
</evidence>
<dbReference type="GO" id="GO:0004674">
    <property type="term" value="F:protein serine/threonine kinase activity"/>
    <property type="evidence" value="ECO:0007669"/>
    <property type="project" value="UniProtKB-KW"/>
</dbReference>
<feature type="domain" description="Protein kinase" evidence="23">
    <location>
        <begin position="320"/>
        <end position="591"/>
    </location>
</feature>
<dbReference type="Pfam" id="PF00069">
    <property type="entry name" value="Pkinase"/>
    <property type="match status" value="1"/>
</dbReference>
<evidence type="ECO:0000256" key="22">
    <source>
        <dbReference type="SAM" id="SignalP"/>
    </source>
</evidence>
<reference evidence="24" key="1">
    <citation type="submission" date="2020-03" db="EMBL/GenBank/DDBJ databases">
        <title>A high-quality chromosome-level genome assembly of a woody plant with both climbing and erect habits, Rhamnella rubrinervis.</title>
        <authorList>
            <person name="Lu Z."/>
            <person name="Yang Y."/>
            <person name="Zhu X."/>
            <person name="Sun Y."/>
        </authorList>
    </citation>
    <scope>NUCLEOTIDE SEQUENCE</scope>
    <source>
        <strain evidence="24">BYM</strain>
        <tissue evidence="24">Leaf</tissue>
    </source>
</reference>
<evidence type="ECO:0000256" key="20">
    <source>
        <dbReference type="ARBA" id="ARBA00048679"/>
    </source>
</evidence>
<keyword evidence="13" id="KW-0418">Kinase</keyword>
<dbReference type="InterPro" id="IPR019825">
    <property type="entry name" value="Lectin_legB_Mn/Ca_BS"/>
</dbReference>
<dbReference type="Pfam" id="PF00139">
    <property type="entry name" value="Lectin_legB"/>
    <property type="match status" value="1"/>
</dbReference>
<dbReference type="InterPro" id="IPR001220">
    <property type="entry name" value="Legume_lectin_dom"/>
</dbReference>
<evidence type="ECO:0000256" key="1">
    <source>
        <dbReference type="ARBA" id="ARBA00004251"/>
    </source>
</evidence>
<comment type="catalytic activity">
    <reaction evidence="20">
        <text>L-seryl-[protein] + ATP = O-phospho-L-seryl-[protein] + ADP + H(+)</text>
        <dbReference type="Rhea" id="RHEA:17989"/>
        <dbReference type="Rhea" id="RHEA-COMP:9863"/>
        <dbReference type="Rhea" id="RHEA-COMP:11604"/>
        <dbReference type="ChEBI" id="CHEBI:15378"/>
        <dbReference type="ChEBI" id="CHEBI:29999"/>
        <dbReference type="ChEBI" id="CHEBI:30616"/>
        <dbReference type="ChEBI" id="CHEBI:83421"/>
        <dbReference type="ChEBI" id="CHEBI:456216"/>
        <dbReference type="EC" id="2.7.11.1"/>
    </reaction>
</comment>
<dbReference type="InterPro" id="IPR000719">
    <property type="entry name" value="Prot_kinase_dom"/>
</dbReference>
<sequence length="641" mass="70845">MLSKLLITLSTLFIVTVIAAHEDLSFTYNGFRTANLSLDGIADFTPNGLLRLTNGTEQQKGHAFYPNLVTFKNSMINSTVFSFSTNFVFAIRFEYPTLSCHGICFVIAPTRGLPGALPSQYLGLFNETNNGNDINHVIAVELDTIHSCEFDDINDNHVGIDINGLKSANSSAAGYYEDKNGEFKNPTLINGRSMKVWVEYDGEEKQMNVTLAPSNIGKPHTPLLSLTRDLSSIVNNTMYVGFSSSTGSVLTSHYILGWSFKINGQAQELVLSQLPELPRMGTKDRTPILTAGLALTSEVDSDYATQRYIYKDLYIGTNGFRDQELLGTGGFGGVYRGILPTSNVEIAVKRVSHESRQGLREFLAEIVSMGRLRHLNLVQLLGYCRRKGELMLVYDYMSNGSLDKYLFDQPKTTLNWSLRFRIIKGVASGLFYLHEGWEQVVIHRDLKASNVLLDSEFNARLGDFGLARLYDHGTDPQTTHVVGTLGYLAPEHTRTGKATTSTDVFAFGAFLLEVACGRRPIEARRPEDKILVDQVYSCWKEGNILAAKDPKLGTNFMEEEVELVMKLGLICSDSVRQVVQYLDGDIPLPNLTLVGQSSSGFTFADPEGFDHVAMSYRSPMDMAFSNASSSVAESSLLSGGR</sequence>
<dbReference type="PROSITE" id="PS00107">
    <property type="entry name" value="PROTEIN_KINASE_ATP"/>
    <property type="match status" value="1"/>
</dbReference>
<dbReference type="FunFam" id="1.10.510.10:FF:000108">
    <property type="entry name" value="L-type lectin-domain containing receptor kinase S.4"/>
    <property type="match status" value="1"/>
</dbReference>
<evidence type="ECO:0000313" key="24">
    <source>
        <dbReference type="EMBL" id="KAF3449115.1"/>
    </source>
</evidence>
<keyword evidence="17" id="KW-0675">Receptor</keyword>
<feature type="chain" id="PRO_5035433930" description="non-specific serine/threonine protein kinase" evidence="22">
    <location>
        <begin position="21"/>
        <end position="641"/>
    </location>
</feature>
<keyword evidence="9" id="KW-0812">Transmembrane</keyword>
<keyword evidence="11" id="KW-0430">Lectin</keyword>
<name>A0A8K0HC01_9ROSA</name>
<evidence type="ECO:0000256" key="19">
    <source>
        <dbReference type="ARBA" id="ARBA00047899"/>
    </source>
</evidence>
<gene>
    <name evidence="24" type="ORF">FNV43_RR09839</name>
</gene>
<dbReference type="Proteomes" id="UP000796880">
    <property type="component" value="Unassembled WGS sequence"/>
</dbReference>
<dbReference type="CDD" id="cd06899">
    <property type="entry name" value="lectin_legume_LecRK_Arcelin_ConA"/>
    <property type="match status" value="1"/>
</dbReference>
<dbReference type="SUPFAM" id="SSF49899">
    <property type="entry name" value="Concanavalin A-like lectins/glucanases"/>
    <property type="match status" value="1"/>
</dbReference>
<dbReference type="InterPro" id="IPR013320">
    <property type="entry name" value="ConA-like_dom_sf"/>
</dbReference>
<evidence type="ECO:0000256" key="18">
    <source>
        <dbReference type="ARBA" id="ARBA00023180"/>
    </source>
</evidence>
<dbReference type="OrthoDB" id="543442at2759"/>
<evidence type="ECO:0000256" key="21">
    <source>
        <dbReference type="PROSITE-ProRule" id="PRU10141"/>
    </source>
</evidence>
<proteinExistence type="inferred from homology"/>
<dbReference type="GO" id="GO:0005524">
    <property type="term" value="F:ATP binding"/>
    <property type="evidence" value="ECO:0007669"/>
    <property type="project" value="UniProtKB-UniRule"/>
</dbReference>
<evidence type="ECO:0000256" key="7">
    <source>
        <dbReference type="ARBA" id="ARBA00022527"/>
    </source>
</evidence>
<feature type="binding site" evidence="21">
    <location>
        <position position="349"/>
    </location>
    <ligand>
        <name>ATP</name>
        <dbReference type="ChEBI" id="CHEBI:30616"/>
    </ligand>
</feature>
<evidence type="ECO:0000256" key="11">
    <source>
        <dbReference type="ARBA" id="ARBA00022734"/>
    </source>
</evidence>
<accession>A0A8K0HC01</accession>
<dbReference type="PANTHER" id="PTHR27007">
    <property type="match status" value="1"/>
</dbReference>
<keyword evidence="16" id="KW-0472">Membrane</keyword>
<keyword evidence="10 22" id="KW-0732">Signal</keyword>
<dbReference type="EC" id="2.7.11.1" evidence="5"/>
<dbReference type="PROSITE" id="PS00108">
    <property type="entry name" value="PROTEIN_KINASE_ST"/>
    <property type="match status" value="1"/>
</dbReference>
<evidence type="ECO:0000256" key="14">
    <source>
        <dbReference type="ARBA" id="ARBA00022840"/>
    </source>
</evidence>
<evidence type="ECO:0000259" key="23">
    <source>
        <dbReference type="PROSITE" id="PS50011"/>
    </source>
</evidence>
<dbReference type="GO" id="GO:0030246">
    <property type="term" value="F:carbohydrate binding"/>
    <property type="evidence" value="ECO:0007669"/>
    <property type="project" value="UniProtKB-KW"/>
</dbReference>